<feature type="region of interest" description="Disordered" evidence="1">
    <location>
        <begin position="234"/>
        <end position="276"/>
    </location>
</feature>
<name>A0A1D2A4A9_AUXPR</name>
<evidence type="ECO:0000313" key="3">
    <source>
        <dbReference type="EMBL" id="JAT74022.1"/>
    </source>
</evidence>
<feature type="region of interest" description="Disordered" evidence="1">
    <location>
        <begin position="113"/>
        <end position="138"/>
    </location>
</feature>
<dbReference type="EMBL" id="GDKF01004600">
    <property type="protein sequence ID" value="JAT74022.1"/>
    <property type="molecule type" value="Transcribed_RNA"/>
</dbReference>
<organism evidence="3">
    <name type="scientific">Auxenochlorella protothecoides</name>
    <name type="common">Green microalga</name>
    <name type="synonym">Chlorella protothecoides</name>
    <dbReference type="NCBI Taxonomy" id="3075"/>
    <lineage>
        <taxon>Eukaryota</taxon>
        <taxon>Viridiplantae</taxon>
        <taxon>Chlorophyta</taxon>
        <taxon>core chlorophytes</taxon>
        <taxon>Trebouxiophyceae</taxon>
        <taxon>Chlorellales</taxon>
        <taxon>Chlorellaceae</taxon>
        <taxon>Auxenochlorella</taxon>
    </lineage>
</organism>
<feature type="compositionally biased region" description="Pro residues" evidence="1">
    <location>
        <begin position="118"/>
        <end position="138"/>
    </location>
</feature>
<evidence type="ECO:0000256" key="1">
    <source>
        <dbReference type="SAM" id="MobiDB-lite"/>
    </source>
</evidence>
<feature type="compositionally biased region" description="Low complexity" evidence="1">
    <location>
        <begin position="246"/>
        <end position="263"/>
    </location>
</feature>
<gene>
    <name evidence="3" type="ORF">g.48774</name>
</gene>
<evidence type="ECO:0000256" key="2">
    <source>
        <dbReference type="SAM" id="SignalP"/>
    </source>
</evidence>
<dbReference type="AlphaFoldDB" id="A0A1D2A4A9"/>
<sequence length="276" mass="29563">MGRFSNLALMGLLLAVITATPTSADDISITVDFARCDMHDPRETVCVYSVTTSDLVPKSVDVVFDMDSGQVSEGFIPHDLTHVGKIVFGTRPTKGSAYAYFYDATGKQITSPSIAVTPLPPSSPPPPPVPSPPPTPLAPPPPYTTISVVSARCAWAGIMHSVQFQYDVLLKHKVPQVHVVFKLGIFDFGTAYTPDSLEHSGHFVASAVETLEGYAYAYYFDEYGNKIASPPTPVVQFTLPPPPNRSTQSTSPAPTTTTTTSAKKSPHATRKALPSP</sequence>
<reference evidence="3" key="1">
    <citation type="submission" date="2015-08" db="EMBL/GenBank/DDBJ databases">
        <authorList>
            <person name="Babu N.S."/>
            <person name="Beckwith C.J."/>
            <person name="Beseler K.G."/>
            <person name="Brison A."/>
            <person name="Carone J.V."/>
            <person name="Caskin T.P."/>
            <person name="Diamond M."/>
            <person name="Durham M.E."/>
            <person name="Foxe J.M."/>
            <person name="Go M."/>
            <person name="Henderson B.A."/>
            <person name="Jones I.B."/>
            <person name="McGettigan J.A."/>
            <person name="Micheletti S.J."/>
            <person name="Nasrallah M.E."/>
            <person name="Ortiz D."/>
            <person name="Piller C.R."/>
            <person name="Privatt S.R."/>
            <person name="Schneider S.L."/>
            <person name="Sharp S."/>
            <person name="Smith T.C."/>
            <person name="Stanton J.D."/>
            <person name="Ullery H.E."/>
            <person name="Wilson R.J."/>
            <person name="Serrano M.G."/>
            <person name="Buck G."/>
            <person name="Lee V."/>
            <person name="Wang Y."/>
            <person name="Carvalho R."/>
            <person name="Voegtly L."/>
            <person name="Shi R."/>
            <person name="Duckworth R."/>
            <person name="Johnson A."/>
            <person name="Loviza R."/>
            <person name="Walstead R."/>
            <person name="Shah Z."/>
            <person name="Kiflezghi M."/>
            <person name="Wade K."/>
            <person name="Ball S.L."/>
            <person name="Bradley K.W."/>
            <person name="Asai D.J."/>
            <person name="Bowman C.A."/>
            <person name="Russell D.A."/>
            <person name="Pope W.H."/>
            <person name="Jacobs-Sera D."/>
            <person name="Hendrix R.W."/>
            <person name="Hatfull G.F."/>
        </authorList>
    </citation>
    <scope>NUCLEOTIDE SEQUENCE</scope>
</reference>
<proteinExistence type="predicted"/>
<accession>A0A1D2A4A9</accession>
<protein>
    <submittedName>
        <fullName evidence="3">Uncharacterized protein</fullName>
    </submittedName>
</protein>
<feature type="chain" id="PRO_5008901372" evidence="2">
    <location>
        <begin position="25"/>
        <end position="276"/>
    </location>
</feature>
<keyword evidence="2" id="KW-0732">Signal</keyword>
<feature type="signal peptide" evidence="2">
    <location>
        <begin position="1"/>
        <end position="24"/>
    </location>
</feature>